<keyword evidence="3" id="KW-0378">Hydrolase</keyword>
<evidence type="ECO:0000259" key="1">
    <source>
        <dbReference type="Pfam" id="PF00561"/>
    </source>
</evidence>
<dbReference type="Proteomes" id="UP000321110">
    <property type="component" value="Unassembled WGS sequence"/>
</dbReference>
<reference evidence="3 4" key="1">
    <citation type="submission" date="2018-09" db="EMBL/GenBank/DDBJ databases">
        <title>Metagenome Assembled Genomes from an Advanced Water Purification Facility.</title>
        <authorList>
            <person name="Stamps B.W."/>
            <person name="Spear J.R."/>
        </authorList>
    </citation>
    <scope>NUCLEOTIDE SEQUENCE [LARGE SCALE GENOMIC DNA]</scope>
    <source>
        <strain evidence="3">Bin_52_1</strain>
    </source>
</reference>
<evidence type="ECO:0000313" key="3">
    <source>
        <dbReference type="EMBL" id="TXI33083.1"/>
    </source>
</evidence>
<organism evidence="3 4">
    <name type="scientific">Aquipseudomonas alcaligenes</name>
    <name type="common">Pseudomonas alcaligenes</name>
    <dbReference type="NCBI Taxonomy" id="43263"/>
    <lineage>
        <taxon>Bacteria</taxon>
        <taxon>Pseudomonadati</taxon>
        <taxon>Pseudomonadota</taxon>
        <taxon>Gammaproteobacteria</taxon>
        <taxon>Pseudomonadales</taxon>
        <taxon>Pseudomonadaceae</taxon>
        <taxon>Aquipseudomonas</taxon>
    </lineage>
</organism>
<dbReference type="EMBL" id="SSFO01000122">
    <property type="protein sequence ID" value="TXI33083.1"/>
    <property type="molecule type" value="Genomic_DNA"/>
</dbReference>
<accession>A0A5C7W7N2</accession>
<evidence type="ECO:0000313" key="4">
    <source>
        <dbReference type="Proteomes" id="UP000321110"/>
    </source>
</evidence>
<dbReference type="InterPro" id="IPR045630">
    <property type="entry name" value="DUF6316"/>
</dbReference>
<sequence length="860" mass="96357">MAMAEVNGVRLHYQQLSCERTHGEVEDVVLIHGLAANLAFWYLQIGHALARNYRVTMYDLRGHGRSSMPQQGYTPAEQAEDLRQLLDHLGIGRAHFIAHSFGGTIALNLACEQPQRFRSLTIADTHIAAIRNVGADWRYADHIQRILDDNGIALNTREPYFGYRLLKEAATLQLNQRELPEALRELINPLMGASGKRTADQWVRLLETTSAQDELMGDDGLDVERLRQLDCPILAIYGERSQAVTTGELLLSVWPRADFRQVRGAGHFFPASRPQKLIRSFEFFLRRASGQRQGRAEDDQARAFFRSDRLYSRAEQWFYATREGKEQGPFGDFDEALDHLNAFIAEVLARKVRAGSMFNLPSKMRVPAGLNEDDFRLIARNGFGDGINAYAHAMAWFNDHLYVGTTRGNFPLMKARLPISMDPWPVECPANPFDLDLHAEIWRYNPRRDEWKRVFKAPTIVGSDGSKIPRELGFRGMCVYPGSPGHKPALFVSTWSPAKGPGPLLLRSEDGLNFTPSCEPGLMGLPVTTIRTMVSFKGRMYTTPAGSRGGNPNVSSHSIVYESAAPELGQWQPVSDFGFGDDGNKTIFEMCPFGDHLYVGTFNLSGYQVWRSTCESKPYHWEQVIADGAGRGPLNQSVLSMYPFKGALYVGSAIQGGGIDRQNGVGPAPPELIRIHPDKRWDLLVGDARMTDSGWKEPLSGYMAGFDNFFNGYFWRMAEHEGWLYLSTFDWSGLLGYARRDSWPEPFLNIVNHVGEQFIFERQSGFDLYRSYDGENWVPVTTDGMGNPYNIGMRTIVSSPYGLFLGAANPFGPKVWPLGGDRYIDNPRGGCEVFFAPRKQMTSAAPSAGIRDRSTGSPVL</sequence>
<feature type="domain" description="AB hydrolase-1" evidence="1">
    <location>
        <begin position="28"/>
        <end position="269"/>
    </location>
</feature>
<name>A0A5C7W7N2_AQUAC</name>
<gene>
    <name evidence="3" type="ORF">E6Q69_07380</name>
</gene>
<evidence type="ECO:0000259" key="2">
    <source>
        <dbReference type="Pfam" id="PF19837"/>
    </source>
</evidence>
<dbReference type="InterPro" id="IPR050266">
    <property type="entry name" value="AB_hydrolase_sf"/>
</dbReference>
<dbReference type="PANTHER" id="PTHR43798">
    <property type="entry name" value="MONOACYLGLYCEROL LIPASE"/>
    <property type="match status" value="1"/>
</dbReference>
<dbReference type="Pfam" id="PF00561">
    <property type="entry name" value="Abhydrolase_1"/>
    <property type="match status" value="1"/>
</dbReference>
<dbReference type="PRINTS" id="PR00111">
    <property type="entry name" value="ABHYDROLASE"/>
</dbReference>
<dbReference type="InterPro" id="IPR000073">
    <property type="entry name" value="AB_hydrolase_1"/>
</dbReference>
<dbReference type="AlphaFoldDB" id="A0A5C7W7N2"/>
<dbReference type="InterPro" id="IPR029058">
    <property type="entry name" value="AB_hydrolase_fold"/>
</dbReference>
<proteinExistence type="predicted"/>
<feature type="domain" description="DUF6316" evidence="2">
    <location>
        <begin position="295"/>
        <end position="347"/>
    </location>
</feature>
<dbReference type="Gene3D" id="3.40.50.1820">
    <property type="entry name" value="alpha/beta hydrolase"/>
    <property type="match status" value="1"/>
</dbReference>
<comment type="caution">
    <text evidence="3">The sequence shown here is derived from an EMBL/GenBank/DDBJ whole genome shotgun (WGS) entry which is preliminary data.</text>
</comment>
<dbReference type="GO" id="GO:0016787">
    <property type="term" value="F:hydrolase activity"/>
    <property type="evidence" value="ECO:0007669"/>
    <property type="project" value="UniProtKB-KW"/>
</dbReference>
<dbReference type="Pfam" id="PF19837">
    <property type="entry name" value="DUF6316"/>
    <property type="match status" value="1"/>
</dbReference>
<dbReference type="SUPFAM" id="SSF53474">
    <property type="entry name" value="alpha/beta-Hydrolases"/>
    <property type="match status" value="1"/>
</dbReference>
<protein>
    <submittedName>
        <fullName evidence="3">Alpha/beta hydrolase</fullName>
    </submittedName>
</protein>